<accession>A0A268P6L8</accession>
<evidence type="ECO:0000313" key="3">
    <source>
        <dbReference type="EMBL" id="PAE90965.1"/>
    </source>
</evidence>
<name>A0A268P6L8_SHOCL</name>
<feature type="domain" description="Gfo/Idh/MocA-like oxidoreductase N-terminal" evidence="1">
    <location>
        <begin position="5"/>
        <end position="122"/>
    </location>
</feature>
<feature type="domain" description="GFO/IDH/MocA-like oxidoreductase" evidence="2">
    <location>
        <begin position="131"/>
        <end position="268"/>
    </location>
</feature>
<dbReference type="InterPro" id="IPR052515">
    <property type="entry name" value="Gfo/Idh/MocA_Oxidoreductase"/>
</dbReference>
<dbReference type="GO" id="GO:0000166">
    <property type="term" value="F:nucleotide binding"/>
    <property type="evidence" value="ECO:0007669"/>
    <property type="project" value="InterPro"/>
</dbReference>
<proteinExistence type="predicted"/>
<gene>
    <name evidence="3" type="ORF">CHH72_00065</name>
</gene>
<dbReference type="AlphaFoldDB" id="A0A268P6L8"/>
<evidence type="ECO:0000259" key="2">
    <source>
        <dbReference type="Pfam" id="PF22725"/>
    </source>
</evidence>
<dbReference type="PANTHER" id="PTHR43249">
    <property type="entry name" value="UDP-N-ACETYL-2-AMINO-2-DEOXY-D-GLUCURONATE OXIDASE"/>
    <property type="match status" value="1"/>
</dbReference>
<dbReference type="PANTHER" id="PTHR43249:SF1">
    <property type="entry name" value="D-GLUCOSIDE 3-DEHYDROGENASE"/>
    <property type="match status" value="1"/>
</dbReference>
<protein>
    <submittedName>
        <fullName evidence="3">Gfo/Idh/MocA family oxidoreductase</fullName>
    </submittedName>
</protein>
<organism evidence="3 4">
    <name type="scientific">Shouchella clausii</name>
    <name type="common">Alkalihalobacillus clausii</name>
    <dbReference type="NCBI Taxonomy" id="79880"/>
    <lineage>
        <taxon>Bacteria</taxon>
        <taxon>Bacillati</taxon>
        <taxon>Bacillota</taxon>
        <taxon>Bacilli</taxon>
        <taxon>Bacillales</taxon>
        <taxon>Bacillaceae</taxon>
        <taxon>Shouchella</taxon>
    </lineage>
</organism>
<evidence type="ECO:0000313" key="4">
    <source>
        <dbReference type="Proteomes" id="UP000216207"/>
    </source>
</evidence>
<dbReference type="EMBL" id="NPCC01000001">
    <property type="protein sequence ID" value="PAE90965.1"/>
    <property type="molecule type" value="Genomic_DNA"/>
</dbReference>
<comment type="caution">
    <text evidence="3">The sequence shown here is derived from an EMBL/GenBank/DDBJ whole genome shotgun (WGS) entry which is preliminary data.</text>
</comment>
<sequence length="337" mass="36857">MIQLKLGFIGVGGIASGRHIPAFSKIEGVELAGVYDVNENRAKEVADQFAIPFVAKEAAELFKRVDAVIICTPNKFHHEMSVAALEAGVHVFCEKPMAITDAACEDMVNAAEKAKRVLQVGYHYRFKKESQAAKRLIASGGIGDPLVVRVEAMRRRKVPGWGVFTNKSLQGGGCLMDYGCHLLDLALWLLDFPEIESVHGQTYEMVSRDPDQVNQWGLYDATTIDVEDHATAYIKFKNGATMLFETSWAANVPEDKETLSISGTQGGVNVFPYAVNHASQGMMTTTVADWISGESDEGLAQARHFVAACTSGTELIVKPNEARLVSSIIEQIYKQSK</sequence>
<dbReference type="Pfam" id="PF01408">
    <property type="entry name" value="GFO_IDH_MocA"/>
    <property type="match status" value="1"/>
</dbReference>
<dbReference type="Pfam" id="PF22725">
    <property type="entry name" value="GFO_IDH_MocA_C3"/>
    <property type="match status" value="1"/>
</dbReference>
<dbReference type="InterPro" id="IPR055170">
    <property type="entry name" value="GFO_IDH_MocA-like_dom"/>
</dbReference>
<reference evidence="3 4" key="1">
    <citation type="submission" date="2017-07" db="EMBL/GenBank/DDBJ databases">
        <title>Isolation and whole genome analysis of endospore-forming bacteria from heroin.</title>
        <authorList>
            <person name="Kalinowski J."/>
            <person name="Ahrens B."/>
            <person name="Al-Dilaimi A."/>
            <person name="Winkler A."/>
            <person name="Wibberg D."/>
            <person name="Schleenbecker U."/>
            <person name="Ruckert C."/>
            <person name="Wolfel R."/>
            <person name="Grass G."/>
        </authorList>
    </citation>
    <scope>NUCLEOTIDE SEQUENCE [LARGE SCALE GENOMIC DNA]</scope>
    <source>
        <strain evidence="3 4">7539</strain>
    </source>
</reference>
<dbReference type="Gene3D" id="3.40.50.720">
    <property type="entry name" value="NAD(P)-binding Rossmann-like Domain"/>
    <property type="match status" value="1"/>
</dbReference>
<dbReference type="InterPro" id="IPR000683">
    <property type="entry name" value="Gfo/Idh/MocA-like_OxRdtase_N"/>
</dbReference>
<dbReference type="RefSeq" id="WP_011246418.1">
    <property type="nucleotide sequence ID" value="NZ_BOQQ01000005.1"/>
</dbReference>
<evidence type="ECO:0000259" key="1">
    <source>
        <dbReference type="Pfam" id="PF01408"/>
    </source>
</evidence>
<dbReference type="OMA" id="SKIPQWQ"/>
<dbReference type="InterPro" id="IPR036291">
    <property type="entry name" value="NAD(P)-bd_dom_sf"/>
</dbReference>
<dbReference type="Proteomes" id="UP000216207">
    <property type="component" value="Unassembled WGS sequence"/>
</dbReference>
<dbReference type="SUPFAM" id="SSF51735">
    <property type="entry name" value="NAD(P)-binding Rossmann-fold domains"/>
    <property type="match status" value="1"/>
</dbReference>
<dbReference type="SUPFAM" id="SSF55347">
    <property type="entry name" value="Glyceraldehyde-3-phosphate dehydrogenase-like, C-terminal domain"/>
    <property type="match status" value="1"/>
</dbReference>
<dbReference type="GeneID" id="86925654"/>
<dbReference type="Gene3D" id="3.30.360.10">
    <property type="entry name" value="Dihydrodipicolinate Reductase, domain 2"/>
    <property type="match status" value="1"/>
</dbReference>